<dbReference type="PRINTS" id="PR00455">
    <property type="entry name" value="HTHTETR"/>
</dbReference>
<evidence type="ECO:0000256" key="3">
    <source>
        <dbReference type="ARBA" id="ARBA00023163"/>
    </source>
</evidence>
<name>A0ABT2J6M8_9PSEU</name>
<dbReference type="SUPFAM" id="SSF48498">
    <property type="entry name" value="Tetracyclin repressor-like, C-terminal domain"/>
    <property type="match status" value="1"/>
</dbReference>
<dbReference type="PANTHER" id="PTHR30055:SF234">
    <property type="entry name" value="HTH-TYPE TRANSCRIPTIONAL REGULATOR BETI"/>
    <property type="match status" value="1"/>
</dbReference>
<dbReference type="Gene3D" id="1.10.357.10">
    <property type="entry name" value="Tetracycline Repressor, domain 2"/>
    <property type="match status" value="1"/>
</dbReference>
<dbReference type="EMBL" id="JAFFZE010000006">
    <property type="protein sequence ID" value="MCT2582924.1"/>
    <property type="molecule type" value="Genomic_DNA"/>
</dbReference>
<keyword evidence="7" id="KW-1185">Reference proteome</keyword>
<dbReference type="PROSITE" id="PS50977">
    <property type="entry name" value="HTH_TETR_2"/>
    <property type="match status" value="1"/>
</dbReference>
<feature type="DNA-binding region" description="H-T-H motif" evidence="4">
    <location>
        <begin position="34"/>
        <end position="53"/>
    </location>
</feature>
<evidence type="ECO:0000256" key="2">
    <source>
        <dbReference type="ARBA" id="ARBA00023125"/>
    </source>
</evidence>
<dbReference type="InterPro" id="IPR001647">
    <property type="entry name" value="HTH_TetR"/>
</dbReference>
<dbReference type="RefSeq" id="WP_260190261.1">
    <property type="nucleotide sequence ID" value="NZ_JAFFZE010000006.1"/>
</dbReference>
<dbReference type="InterPro" id="IPR050109">
    <property type="entry name" value="HTH-type_TetR-like_transc_reg"/>
</dbReference>
<dbReference type="InterPro" id="IPR009057">
    <property type="entry name" value="Homeodomain-like_sf"/>
</dbReference>
<comment type="caution">
    <text evidence="6">The sequence shown here is derived from an EMBL/GenBank/DDBJ whole genome shotgun (WGS) entry which is preliminary data.</text>
</comment>
<evidence type="ECO:0000313" key="7">
    <source>
        <dbReference type="Proteomes" id="UP001156441"/>
    </source>
</evidence>
<evidence type="ECO:0000313" key="6">
    <source>
        <dbReference type="EMBL" id="MCT2582924.1"/>
    </source>
</evidence>
<dbReference type="SUPFAM" id="SSF46689">
    <property type="entry name" value="Homeodomain-like"/>
    <property type="match status" value="1"/>
</dbReference>
<keyword evidence="3" id="KW-0804">Transcription</keyword>
<evidence type="ECO:0000259" key="5">
    <source>
        <dbReference type="PROSITE" id="PS50977"/>
    </source>
</evidence>
<gene>
    <name evidence="6" type="ORF">JT362_07315</name>
</gene>
<organism evidence="6 7">
    <name type="scientific">Actinophytocola gossypii</name>
    <dbReference type="NCBI Taxonomy" id="2812003"/>
    <lineage>
        <taxon>Bacteria</taxon>
        <taxon>Bacillati</taxon>
        <taxon>Actinomycetota</taxon>
        <taxon>Actinomycetes</taxon>
        <taxon>Pseudonocardiales</taxon>
        <taxon>Pseudonocardiaceae</taxon>
    </lineage>
</organism>
<dbReference type="InterPro" id="IPR036271">
    <property type="entry name" value="Tet_transcr_reg_TetR-rel_C_sf"/>
</dbReference>
<feature type="domain" description="HTH tetR-type" evidence="5">
    <location>
        <begin position="12"/>
        <end position="71"/>
    </location>
</feature>
<sequence length="200" mass="21751">MTPDRSRRRDARENAEKLRSAALEAFLADGLGAPLEAIARAAGVKVGTLYNHFGNREGLIDAVVPEVLARRLLEVTDTARSQETARDRLDTFVRLMIDLLEREPALSDALLRRYPEAGALSDVCERNAAIARTLVHDAHRSGSLAESCSAEDVLALIWLAAAASRATPTNPGWRRVIDRAMASAWTAPDEPARSATGRAR</sequence>
<keyword evidence="1" id="KW-0805">Transcription regulation</keyword>
<reference evidence="6 7" key="1">
    <citation type="submission" date="2021-02" db="EMBL/GenBank/DDBJ databases">
        <title>Actinophytocola xerophila sp. nov., isolated from soil of cotton cropping field.</title>
        <authorList>
            <person name="Huang R."/>
            <person name="Chen X."/>
            <person name="Ge X."/>
            <person name="Liu W."/>
        </authorList>
    </citation>
    <scope>NUCLEOTIDE SEQUENCE [LARGE SCALE GENOMIC DNA]</scope>
    <source>
        <strain evidence="6 7">S1-96</strain>
    </source>
</reference>
<dbReference type="PANTHER" id="PTHR30055">
    <property type="entry name" value="HTH-TYPE TRANSCRIPTIONAL REGULATOR RUTR"/>
    <property type="match status" value="1"/>
</dbReference>
<evidence type="ECO:0000256" key="4">
    <source>
        <dbReference type="PROSITE-ProRule" id="PRU00335"/>
    </source>
</evidence>
<proteinExistence type="predicted"/>
<evidence type="ECO:0000256" key="1">
    <source>
        <dbReference type="ARBA" id="ARBA00023015"/>
    </source>
</evidence>
<dbReference type="Pfam" id="PF00440">
    <property type="entry name" value="TetR_N"/>
    <property type="match status" value="1"/>
</dbReference>
<dbReference type="Proteomes" id="UP001156441">
    <property type="component" value="Unassembled WGS sequence"/>
</dbReference>
<protein>
    <submittedName>
        <fullName evidence="6">TetR/AcrR family transcriptional regulator</fullName>
    </submittedName>
</protein>
<keyword evidence="2 4" id="KW-0238">DNA-binding</keyword>
<accession>A0ABT2J6M8</accession>